<dbReference type="EMBL" id="JAMZIH010008994">
    <property type="protein sequence ID" value="KAJ1670943.1"/>
    <property type="molecule type" value="Genomic_DNA"/>
</dbReference>
<protein>
    <submittedName>
        <fullName evidence="1">Uncharacterized protein</fullName>
    </submittedName>
</protein>
<sequence length="263" mass="28585">QQQQQQQQQQQTKNDTESGIKKVDYDHMDTAWGASATLVATRPAAMTTPSRSAYGGMASINSSTGTMQAKHHLQQQQKQNPFASHRMPSRSHNPFDVLNNILVENNGSDMVIEPRQVVEISNPDNYVDSDSSEGEGSEDEAINDPSLYSYTFLPAEGASTNLGATASPSPFVTKRVAAAGHRKRPQGSNTRSTAAASLSERMLELRPSDREEDWTLRTKISILSSQDIRELARLGDDAELLTCGPAFTGLPPSTPREAVADAL</sequence>
<comment type="caution">
    <text evidence="1">The sequence shown here is derived from an EMBL/GenBank/DDBJ whole genome shotgun (WGS) entry which is preliminary data.</text>
</comment>
<feature type="non-terminal residue" evidence="1">
    <location>
        <position position="1"/>
    </location>
</feature>
<keyword evidence="2" id="KW-1185">Reference proteome</keyword>
<proteinExistence type="predicted"/>
<dbReference type="Proteomes" id="UP001145114">
    <property type="component" value="Unassembled WGS sequence"/>
</dbReference>
<accession>A0ACC1H883</accession>
<gene>
    <name evidence="1" type="ORF">EV182_007901</name>
</gene>
<reference evidence="1" key="1">
    <citation type="submission" date="2022-06" db="EMBL/GenBank/DDBJ databases">
        <title>Phylogenomic reconstructions and comparative analyses of Kickxellomycotina fungi.</title>
        <authorList>
            <person name="Reynolds N.K."/>
            <person name="Stajich J.E."/>
            <person name="Barry K."/>
            <person name="Grigoriev I.V."/>
            <person name="Crous P."/>
            <person name="Smith M.E."/>
        </authorList>
    </citation>
    <scope>NUCLEOTIDE SEQUENCE</scope>
    <source>
        <strain evidence="1">RSA 2271</strain>
    </source>
</reference>
<name>A0ACC1H883_9FUNG</name>
<evidence type="ECO:0000313" key="1">
    <source>
        <dbReference type="EMBL" id="KAJ1670943.1"/>
    </source>
</evidence>
<feature type="non-terminal residue" evidence="1">
    <location>
        <position position="263"/>
    </location>
</feature>
<organism evidence="1 2">
    <name type="scientific">Spiromyces aspiralis</name>
    <dbReference type="NCBI Taxonomy" id="68401"/>
    <lineage>
        <taxon>Eukaryota</taxon>
        <taxon>Fungi</taxon>
        <taxon>Fungi incertae sedis</taxon>
        <taxon>Zoopagomycota</taxon>
        <taxon>Kickxellomycotina</taxon>
        <taxon>Kickxellomycetes</taxon>
        <taxon>Kickxellales</taxon>
        <taxon>Kickxellaceae</taxon>
        <taxon>Spiromyces</taxon>
    </lineage>
</organism>
<evidence type="ECO:0000313" key="2">
    <source>
        <dbReference type="Proteomes" id="UP001145114"/>
    </source>
</evidence>